<dbReference type="EMBL" id="OZ037945">
    <property type="protein sequence ID" value="CAL1699880.1"/>
    <property type="molecule type" value="Genomic_DNA"/>
</dbReference>
<feature type="domain" description="BTB" evidence="1">
    <location>
        <begin position="16"/>
        <end position="81"/>
    </location>
</feature>
<name>A0ABP1CW24_9APHY</name>
<dbReference type="SMART" id="SM00225">
    <property type="entry name" value="BTB"/>
    <property type="match status" value="1"/>
</dbReference>
<dbReference type="Pfam" id="PF00651">
    <property type="entry name" value="BTB"/>
    <property type="match status" value="1"/>
</dbReference>
<evidence type="ECO:0000313" key="3">
    <source>
        <dbReference type="Proteomes" id="UP001497453"/>
    </source>
</evidence>
<dbReference type="InterPro" id="IPR011333">
    <property type="entry name" value="SKP1/BTB/POZ_sf"/>
</dbReference>
<proteinExistence type="predicted"/>
<gene>
    <name evidence="2" type="ORF">GFSPODELE1_LOCUS2892</name>
</gene>
<dbReference type="InterPro" id="IPR000210">
    <property type="entry name" value="BTB/POZ_dom"/>
</dbReference>
<keyword evidence="3" id="KW-1185">Reference proteome</keyword>
<sequence length="323" mass="37419">MKLALSRHETLWYEDGNIVLVADTTTFRVHSSVLSRASDIFRDMFSLPQPQGEDTIDGCPVVHLPDSPHDLAIALDMLYNGMRYHLNDQPPLWTTVRAMLRMGTKYEMDALRQEAIDQLDRAFPKNLKDWDVVQLSRMEGDMSIKIMRYEDEECISIAAAAREAQLQRIHLFALYRCCQRPTKDLISHYRHSDGEANDAILHEDDMEACIDGRQRLHHADHRNAHFLFDVSSGTRCCRPAHCSIARSHVKDYLVGNFREDDLEDLQWNTNPLYPSWADEGSVLVWCKSHGLCKGCTEFYINRHTEGRQNIFETLHEYIRVPPF</sequence>
<evidence type="ECO:0000259" key="1">
    <source>
        <dbReference type="PROSITE" id="PS50097"/>
    </source>
</evidence>
<dbReference type="PROSITE" id="PS50097">
    <property type="entry name" value="BTB"/>
    <property type="match status" value="1"/>
</dbReference>
<dbReference type="Gene3D" id="3.30.710.10">
    <property type="entry name" value="Potassium Channel Kv1.1, Chain A"/>
    <property type="match status" value="1"/>
</dbReference>
<dbReference type="SUPFAM" id="SSF54695">
    <property type="entry name" value="POZ domain"/>
    <property type="match status" value="1"/>
</dbReference>
<accession>A0ABP1CW24</accession>
<evidence type="ECO:0000313" key="2">
    <source>
        <dbReference type="EMBL" id="CAL1699880.1"/>
    </source>
</evidence>
<dbReference type="CDD" id="cd18186">
    <property type="entry name" value="BTB_POZ_ZBTB_KLHL-like"/>
    <property type="match status" value="1"/>
</dbReference>
<dbReference type="Proteomes" id="UP001497453">
    <property type="component" value="Chromosome 2"/>
</dbReference>
<organism evidence="2 3">
    <name type="scientific">Somion occarium</name>
    <dbReference type="NCBI Taxonomy" id="3059160"/>
    <lineage>
        <taxon>Eukaryota</taxon>
        <taxon>Fungi</taxon>
        <taxon>Dikarya</taxon>
        <taxon>Basidiomycota</taxon>
        <taxon>Agaricomycotina</taxon>
        <taxon>Agaricomycetes</taxon>
        <taxon>Polyporales</taxon>
        <taxon>Cerrenaceae</taxon>
        <taxon>Somion</taxon>
    </lineage>
</organism>
<protein>
    <recommendedName>
        <fullName evidence="1">BTB domain-containing protein</fullName>
    </recommendedName>
</protein>
<reference evidence="3" key="1">
    <citation type="submission" date="2024-04" db="EMBL/GenBank/DDBJ databases">
        <authorList>
            <person name="Shaw F."/>
            <person name="Minotto A."/>
        </authorList>
    </citation>
    <scope>NUCLEOTIDE SEQUENCE [LARGE SCALE GENOMIC DNA]</scope>
</reference>